<evidence type="ECO:0000256" key="1">
    <source>
        <dbReference type="SAM" id="SignalP"/>
    </source>
</evidence>
<comment type="caution">
    <text evidence="3">The sequence shown here is derived from an EMBL/GenBank/DDBJ whole genome shotgun (WGS) entry which is preliminary data.</text>
</comment>
<keyword evidence="1" id="KW-0732">Signal</keyword>
<accession>A0ABS9BK36</accession>
<sequence length="221" mass="24127">MRTEWRKITLLMVTAGTLFTAQQVQAQEQEIRENGMSPRIGIKAGLNLSNFYSDDVNDNNLKAGLNAGVYAKLPVTRGFSIQPELLYSNKGSKRSYDNAIFGEGEYRTNLHYIEMPVLGVINLAKNFNIHAGPYVSYLAGANITDLESDGSVEELAELNPENLNRFDYGVAAGFGIDLGPTTIGARYTLGMREVGKSGSLAGEAFRDNKNSNISLFIGIGF</sequence>
<gene>
    <name evidence="3" type="ORF">L0U88_11285</name>
</gene>
<evidence type="ECO:0000313" key="3">
    <source>
        <dbReference type="EMBL" id="MCF1715209.1"/>
    </source>
</evidence>
<keyword evidence="4" id="KW-1185">Reference proteome</keyword>
<evidence type="ECO:0000259" key="2">
    <source>
        <dbReference type="Pfam" id="PF13568"/>
    </source>
</evidence>
<protein>
    <submittedName>
        <fullName evidence="3">PorT family protein</fullName>
    </submittedName>
</protein>
<feature type="domain" description="Outer membrane protein beta-barrel" evidence="2">
    <location>
        <begin position="30"/>
        <end position="192"/>
    </location>
</feature>
<dbReference type="Pfam" id="PF13568">
    <property type="entry name" value="OMP_b-brl_2"/>
    <property type="match status" value="1"/>
</dbReference>
<evidence type="ECO:0000313" key="4">
    <source>
        <dbReference type="Proteomes" id="UP001200145"/>
    </source>
</evidence>
<dbReference type="EMBL" id="JAKEVY010000003">
    <property type="protein sequence ID" value="MCF1715209.1"/>
    <property type="molecule type" value="Genomic_DNA"/>
</dbReference>
<feature type="chain" id="PRO_5045758637" evidence="1">
    <location>
        <begin position="27"/>
        <end position="221"/>
    </location>
</feature>
<dbReference type="Proteomes" id="UP001200145">
    <property type="component" value="Unassembled WGS sequence"/>
</dbReference>
<organism evidence="3 4">
    <name type="scientific">Flavihumibacter fluminis</name>
    <dbReference type="NCBI Taxonomy" id="2909236"/>
    <lineage>
        <taxon>Bacteria</taxon>
        <taxon>Pseudomonadati</taxon>
        <taxon>Bacteroidota</taxon>
        <taxon>Chitinophagia</taxon>
        <taxon>Chitinophagales</taxon>
        <taxon>Chitinophagaceae</taxon>
        <taxon>Flavihumibacter</taxon>
    </lineage>
</organism>
<dbReference type="InterPro" id="IPR025665">
    <property type="entry name" value="Beta-barrel_OMP_2"/>
</dbReference>
<name>A0ABS9BK36_9BACT</name>
<feature type="signal peptide" evidence="1">
    <location>
        <begin position="1"/>
        <end position="26"/>
    </location>
</feature>
<reference evidence="3 4" key="1">
    <citation type="submission" date="2022-01" db="EMBL/GenBank/DDBJ databases">
        <title>Flavihumibacter sp. nov., isolated from sediment of a river.</title>
        <authorList>
            <person name="Liu H."/>
        </authorList>
    </citation>
    <scope>NUCLEOTIDE SEQUENCE [LARGE SCALE GENOMIC DNA]</scope>
    <source>
        <strain evidence="3 4">RY-1</strain>
    </source>
</reference>
<proteinExistence type="predicted"/>
<dbReference type="RefSeq" id="WP_234866165.1">
    <property type="nucleotide sequence ID" value="NZ_JAKEVY010000003.1"/>
</dbReference>